<reference evidence="6" key="1">
    <citation type="submission" date="2020-12" db="EMBL/GenBank/DDBJ databases">
        <title>Bacterial taxonomy.</title>
        <authorList>
            <person name="Pan X."/>
        </authorList>
    </citation>
    <scope>NUCLEOTIDE SEQUENCE</scope>
    <source>
        <strain evidence="6">KCTC 52957</strain>
    </source>
</reference>
<keyword evidence="7" id="KW-1185">Reference proteome</keyword>
<keyword evidence="3 4" id="KW-0479">Metal-binding</keyword>
<dbReference type="GO" id="GO:0032259">
    <property type="term" value="P:methylation"/>
    <property type="evidence" value="ECO:0007669"/>
    <property type="project" value="UniProtKB-KW"/>
</dbReference>
<dbReference type="PIRSF" id="PIRSF037505">
    <property type="entry name" value="Betaine_HMT"/>
    <property type="match status" value="1"/>
</dbReference>
<comment type="cofactor">
    <cofactor evidence="3">
        <name>Zn(2+)</name>
        <dbReference type="ChEBI" id="CHEBI:29105"/>
    </cofactor>
    <text evidence="3">Binds 1 zinc ion per subunit.</text>
</comment>
<dbReference type="GO" id="GO:0008270">
    <property type="term" value="F:zinc ion binding"/>
    <property type="evidence" value="ECO:0007669"/>
    <property type="project" value="InterPro"/>
</dbReference>
<evidence type="ECO:0000256" key="3">
    <source>
        <dbReference type="PIRSR" id="PIRSR037505-2"/>
    </source>
</evidence>
<feature type="domain" description="Hcy-binding" evidence="5">
    <location>
        <begin position="1"/>
        <end position="289"/>
    </location>
</feature>
<evidence type="ECO:0000313" key="7">
    <source>
        <dbReference type="Proteomes" id="UP000642488"/>
    </source>
</evidence>
<accession>A0A934MCG0</accession>
<evidence type="ECO:0000313" key="6">
    <source>
        <dbReference type="EMBL" id="MBJ3762465.1"/>
    </source>
</evidence>
<feature type="binding site" evidence="3 4">
    <location>
        <position position="201"/>
    </location>
    <ligand>
        <name>Zn(2+)</name>
        <dbReference type="ChEBI" id="CHEBI:29105"/>
    </ligand>
</feature>
<dbReference type="RefSeq" id="WP_198915638.1">
    <property type="nucleotide sequence ID" value="NZ_JAEKPD010000006.1"/>
</dbReference>
<keyword evidence="3 4" id="KW-0862">Zinc</keyword>
<organism evidence="6 7">
    <name type="scientific">Palleronia pontilimi</name>
    <dbReference type="NCBI Taxonomy" id="1964209"/>
    <lineage>
        <taxon>Bacteria</taxon>
        <taxon>Pseudomonadati</taxon>
        <taxon>Pseudomonadota</taxon>
        <taxon>Alphaproteobacteria</taxon>
        <taxon>Rhodobacterales</taxon>
        <taxon>Roseobacteraceae</taxon>
        <taxon>Palleronia</taxon>
    </lineage>
</organism>
<dbReference type="InterPro" id="IPR003726">
    <property type="entry name" value="HCY_dom"/>
</dbReference>
<evidence type="ECO:0000256" key="4">
    <source>
        <dbReference type="PROSITE-ProRule" id="PRU00333"/>
    </source>
</evidence>
<dbReference type="PANTHER" id="PTHR11103">
    <property type="entry name" value="SLR1189 PROTEIN"/>
    <property type="match status" value="1"/>
</dbReference>
<dbReference type="Pfam" id="PF02574">
    <property type="entry name" value="S-methyl_trans"/>
    <property type="match status" value="1"/>
</dbReference>
<gene>
    <name evidence="6" type="ORF">ILP92_06875</name>
</gene>
<evidence type="ECO:0000256" key="1">
    <source>
        <dbReference type="ARBA" id="ARBA00022603"/>
    </source>
</evidence>
<keyword evidence="2 4" id="KW-0808">Transferase</keyword>
<proteinExistence type="predicted"/>
<protein>
    <submittedName>
        <fullName evidence="6">Homocysteine S-methyltransferase family protein</fullName>
    </submittedName>
</protein>
<dbReference type="InterPro" id="IPR036589">
    <property type="entry name" value="HCY_dom_sf"/>
</dbReference>
<dbReference type="GO" id="GO:0009086">
    <property type="term" value="P:methionine biosynthetic process"/>
    <property type="evidence" value="ECO:0007669"/>
    <property type="project" value="InterPro"/>
</dbReference>
<evidence type="ECO:0000259" key="5">
    <source>
        <dbReference type="PROSITE" id="PS50970"/>
    </source>
</evidence>
<name>A0A934MCG0_9RHOB</name>
<dbReference type="GO" id="GO:0008168">
    <property type="term" value="F:methyltransferase activity"/>
    <property type="evidence" value="ECO:0007669"/>
    <property type="project" value="UniProtKB-UniRule"/>
</dbReference>
<feature type="binding site" evidence="3 4">
    <location>
        <position position="275"/>
    </location>
    <ligand>
        <name>Zn(2+)</name>
        <dbReference type="ChEBI" id="CHEBI:29105"/>
    </ligand>
</feature>
<feature type="binding site" evidence="3 4">
    <location>
        <position position="274"/>
    </location>
    <ligand>
        <name>Zn(2+)</name>
        <dbReference type="ChEBI" id="CHEBI:29105"/>
    </ligand>
</feature>
<dbReference type="PANTHER" id="PTHR11103:SF18">
    <property type="entry name" value="SLR1189 PROTEIN"/>
    <property type="match status" value="1"/>
</dbReference>
<dbReference type="SUPFAM" id="SSF82282">
    <property type="entry name" value="Homocysteine S-methyltransferase"/>
    <property type="match status" value="1"/>
</dbReference>
<dbReference type="EMBL" id="JAEKPD010000006">
    <property type="protein sequence ID" value="MBJ3762465.1"/>
    <property type="molecule type" value="Genomic_DNA"/>
</dbReference>
<dbReference type="InterPro" id="IPR017226">
    <property type="entry name" value="BHMT-like"/>
</dbReference>
<dbReference type="Gene3D" id="3.20.20.330">
    <property type="entry name" value="Homocysteine-binding-like domain"/>
    <property type="match status" value="1"/>
</dbReference>
<dbReference type="AlphaFoldDB" id="A0A934MCG0"/>
<dbReference type="Proteomes" id="UP000642488">
    <property type="component" value="Unassembled WGS sequence"/>
</dbReference>
<dbReference type="PROSITE" id="PS50970">
    <property type="entry name" value="HCY"/>
    <property type="match status" value="1"/>
</dbReference>
<comment type="caution">
    <text evidence="6">The sequence shown here is derived from an EMBL/GenBank/DDBJ whole genome shotgun (WGS) entry which is preliminary data.</text>
</comment>
<sequence>MTAMTILDGGMGQELVARAGRATSMWSMQALLDAPELVRAVHDDFFAAGADVATTNSYAVLPDRLEAHGMADQLERLARRACEIAAASRDAHGQGIVAGALGPIGFSYQPDKAPPAERAAEIYAHLARLHAETVDVHLLETMSSVDQARGGLMGASVTGKPIWLALSVDDTDGTKLRSGEALSDVADLLAAHPVDRVLLNCSIPEAVTQGLPVVAGWGVPFGAYANGFTQIASGFDHIGATVDLLSARQDLDPDAYADHAEAWRDLGATTIGGCCEIGPAHIAELARRLRG</sequence>
<evidence type="ECO:0000256" key="2">
    <source>
        <dbReference type="ARBA" id="ARBA00022679"/>
    </source>
</evidence>
<keyword evidence="1 4" id="KW-0489">Methyltransferase</keyword>